<feature type="compositionally biased region" description="Acidic residues" evidence="4">
    <location>
        <begin position="98"/>
        <end position="109"/>
    </location>
</feature>
<evidence type="ECO:0000313" key="7">
    <source>
        <dbReference type="Proteomes" id="UP000241890"/>
    </source>
</evidence>
<proteinExistence type="inferred from homology"/>
<keyword evidence="2 6" id="KW-0808">Transferase</keyword>
<dbReference type="InterPro" id="IPR000182">
    <property type="entry name" value="GNAT_dom"/>
</dbReference>
<reference evidence="6 7" key="1">
    <citation type="submission" date="2017-12" db="EMBL/GenBank/DDBJ databases">
        <title>Sequencing, de novo assembly and annotation of complete genome of a new Thraustochytrid species, strain FCC1311.</title>
        <authorList>
            <person name="Sedici K."/>
            <person name="Godart F."/>
            <person name="Aiese Cigliano R."/>
            <person name="Sanseverino W."/>
            <person name="Barakat M."/>
            <person name="Ortet P."/>
            <person name="Marechal E."/>
            <person name="Cagnac O."/>
            <person name="Amato A."/>
        </authorList>
    </citation>
    <scope>NUCLEOTIDE SEQUENCE [LARGE SCALE GENOMIC DNA]</scope>
</reference>
<evidence type="ECO:0000256" key="4">
    <source>
        <dbReference type="SAM" id="MobiDB-lite"/>
    </source>
</evidence>
<dbReference type="PANTHER" id="PTHR13256">
    <property type="entry name" value="N-ACETYLTRANSFERASE 9"/>
    <property type="match status" value="1"/>
</dbReference>
<dbReference type="InterPro" id="IPR039135">
    <property type="entry name" value="NAT9-like"/>
</dbReference>
<keyword evidence="7" id="KW-1185">Reference proteome</keyword>
<keyword evidence="3" id="KW-0012">Acyltransferase</keyword>
<evidence type="ECO:0000313" key="6">
    <source>
        <dbReference type="EMBL" id="GBG29065.1"/>
    </source>
</evidence>
<dbReference type="Gene3D" id="3.40.50.150">
    <property type="entry name" value="Vaccinia Virus protein VP39"/>
    <property type="match status" value="1"/>
</dbReference>
<dbReference type="GO" id="GO:0008080">
    <property type="term" value="F:N-acetyltransferase activity"/>
    <property type="evidence" value="ECO:0007669"/>
    <property type="project" value="InterPro"/>
</dbReference>
<feature type="region of interest" description="Disordered" evidence="4">
    <location>
        <begin position="98"/>
        <end position="117"/>
    </location>
</feature>
<comment type="similarity">
    <text evidence="1">Belongs to the acetyltransferase family. GNAT subfamily.</text>
</comment>
<dbReference type="SUPFAM" id="SSF53335">
    <property type="entry name" value="S-adenosyl-L-methionine-dependent methyltransferases"/>
    <property type="match status" value="1"/>
</dbReference>
<organism evidence="6 7">
    <name type="scientific">Hondaea fermentalgiana</name>
    <dbReference type="NCBI Taxonomy" id="2315210"/>
    <lineage>
        <taxon>Eukaryota</taxon>
        <taxon>Sar</taxon>
        <taxon>Stramenopiles</taxon>
        <taxon>Bigyra</taxon>
        <taxon>Labyrinthulomycetes</taxon>
        <taxon>Thraustochytrida</taxon>
        <taxon>Thraustochytriidae</taxon>
        <taxon>Hondaea</taxon>
    </lineage>
</organism>
<dbReference type="Pfam" id="PF13302">
    <property type="entry name" value="Acetyltransf_3"/>
    <property type="match status" value="1"/>
</dbReference>
<dbReference type="CDD" id="cd02440">
    <property type="entry name" value="AdoMet_MTases"/>
    <property type="match status" value="1"/>
</dbReference>
<dbReference type="PANTHER" id="PTHR13256:SF16">
    <property type="entry name" value="ALPHA_BETA-TUBULIN-N-ACETYLTRANSFERASE 9"/>
    <property type="match status" value="1"/>
</dbReference>
<name>A0A2R5GES4_9STRA</name>
<evidence type="ECO:0000256" key="3">
    <source>
        <dbReference type="ARBA" id="ARBA00023315"/>
    </source>
</evidence>
<feature type="domain" description="N-acetyltransferase" evidence="5">
    <location>
        <begin position="13"/>
        <end position="176"/>
    </location>
</feature>
<dbReference type="Pfam" id="PF13489">
    <property type="entry name" value="Methyltransf_23"/>
    <property type="match status" value="1"/>
</dbReference>
<accession>A0A2R5GES4</accession>
<evidence type="ECO:0000256" key="2">
    <source>
        <dbReference type="ARBA" id="ARBA00022679"/>
    </source>
</evidence>
<evidence type="ECO:0000256" key="1">
    <source>
        <dbReference type="ARBA" id="ARBA00009342"/>
    </source>
</evidence>
<dbReference type="SUPFAM" id="SSF55729">
    <property type="entry name" value="Acyl-CoA N-acyltransferases (Nat)"/>
    <property type="match status" value="1"/>
</dbReference>
<dbReference type="InterPro" id="IPR029063">
    <property type="entry name" value="SAM-dependent_MTases_sf"/>
</dbReference>
<protein>
    <submittedName>
        <fullName evidence="6">N-acetyltransferase 9-like protein</fullName>
    </submittedName>
</protein>
<sequence length="474" mass="52328">MRTNWETRLVGKRVVLVPYRRQHVEKYHEWMKDPALLEATASEPLSVEEEYEMQASWRDDDAKCTFIILDASESEDAMSLDSQVLDKMVGDTNLFLQEGDETSDGEEGSSDSKAPPSAEIEIMIAEKSARRKKLASESLLLMMRYGIDALKLGRFVAKIGAANAPSLALFESLGYKRVAYAEAFEEHELHWNASDKEAMKMLPALCLALDTDVESDVYETTTLVDQYMSLHFGGDQSVRSHENAPMHAVAFPVRCAQLLTDLAAQELGGKVALAKMRALDLGCAVGGASFELSKTFAQALGIDKSSSFIARAKALRDAFSGAKCEFHLAVEGGKSRNIAVELDANVRRARVEFSTGDACDLGAISAVSTSAPYHAALLANLLCRLPDPAACLQQLSSLMAPQSVILIVSPYSWMENFTPRDKWLDPGEEKVTALMDSLGFERVLVRDVPLLIREHERKYQYIVSQALGFRRRSA</sequence>
<comment type="caution">
    <text evidence="6">The sequence shown here is derived from an EMBL/GenBank/DDBJ whole genome shotgun (WGS) entry which is preliminary data.</text>
</comment>
<dbReference type="InterPro" id="IPR016181">
    <property type="entry name" value="Acyl_CoA_acyltransferase"/>
</dbReference>
<dbReference type="AlphaFoldDB" id="A0A2R5GES4"/>
<dbReference type="Gene3D" id="3.40.630.30">
    <property type="match status" value="1"/>
</dbReference>
<gene>
    <name evidence="6" type="ORF">FCC1311_052872</name>
</gene>
<dbReference type="InParanoid" id="A0A2R5GES4"/>
<evidence type="ECO:0000259" key="5">
    <source>
        <dbReference type="Pfam" id="PF13302"/>
    </source>
</evidence>
<dbReference type="OrthoDB" id="5043642at2759"/>
<dbReference type="Proteomes" id="UP000241890">
    <property type="component" value="Unassembled WGS sequence"/>
</dbReference>
<dbReference type="EMBL" id="BEYU01000052">
    <property type="protein sequence ID" value="GBG29065.1"/>
    <property type="molecule type" value="Genomic_DNA"/>
</dbReference>